<keyword evidence="1" id="KW-0472">Membrane</keyword>
<evidence type="ECO:0000313" key="2">
    <source>
        <dbReference type="EMBL" id="PWF26196.1"/>
    </source>
</evidence>
<feature type="transmembrane region" description="Helical" evidence="1">
    <location>
        <begin position="204"/>
        <end position="229"/>
    </location>
</feature>
<sequence length="230" mass="24827">MPSINLVQQISLAGTVPADRQLDHLRRIGTGLFVGSVVGTILAVLLGDLDLAGGKFWVVLILMVIVALVCLLPWAMNYPETRSIPVVARTLGTDESPEQRYVQRGGAQQGLLVPVVVRPLDGGANFRSIILLRDVDPAEPKDPAVGTLLALQQNEEGMGELSNVDEVSPVQQKAIDQLYKHPKQLSNDAPILPMRRGTMERHPWWAALQWWGSVLGGGLASVALVLLLAG</sequence>
<dbReference type="InterPro" id="IPR036259">
    <property type="entry name" value="MFS_trans_sf"/>
</dbReference>
<reference evidence="3" key="1">
    <citation type="submission" date="2018-05" db="EMBL/GenBank/DDBJ databases">
        <authorList>
            <person name="Li Y."/>
        </authorList>
    </citation>
    <scope>NUCLEOTIDE SEQUENCE [LARGE SCALE GENOMIC DNA]</scope>
    <source>
        <strain evidence="3">sk1b4</strain>
    </source>
</reference>
<evidence type="ECO:0008006" key="4">
    <source>
        <dbReference type="Google" id="ProtNLM"/>
    </source>
</evidence>
<gene>
    <name evidence="2" type="ORF">DD236_09015</name>
</gene>
<proteinExistence type="predicted"/>
<dbReference type="OrthoDB" id="3267151at2"/>
<feature type="transmembrane region" description="Helical" evidence="1">
    <location>
        <begin position="55"/>
        <end position="75"/>
    </location>
</feature>
<dbReference type="EMBL" id="QETB01000004">
    <property type="protein sequence ID" value="PWF26196.1"/>
    <property type="molecule type" value="Genomic_DNA"/>
</dbReference>
<keyword evidence="3" id="KW-1185">Reference proteome</keyword>
<dbReference type="SUPFAM" id="SSF103473">
    <property type="entry name" value="MFS general substrate transporter"/>
    <property type="match status" value="1"/>
</dbReference>
<name>A0A2V1KA06_9ACTO</name>
<dbReference type="AlphaFoldDB" id="A0A2V1KA06"/>
<feature type="transmembrane region" description="Helical" evidence="1">
    <location>
        <begin position="28"/>
        <end position="49"/>
    </location>
</feature>
<organism evidence="2 3">
    <name type="scientific">Ancrocorticia populi</name>
    <dbReference type="NCBI Taxonomy" id="2175228"/>
    <lineage>
        <taxon>Bacteria</taxon>
        <taxon>Bacillati</taxon>
        <taxon>Actinomycetota</taxon>
        <taxon>Actinomycetes</taxon>
        <taxon>Actinomycetales</taxon>
        <taxon>Actinomycetaceae</taxon>
        <taxon>Ancrocorticia</taxon>
    </lineage>
</organism>
<accession>A0A2V1KA06</accession>
<evidence type="ECO:0000313" key="3">
    <source>
        <dbReference type="Proteomes" id="UP000245283"/>
    </source>
</evidence>
<dbReference type="RefSeq" id="WP_109094023.1">
    <property type="nucleotide sequence ID" value="NZ_QETB01000004.1"/>
</dbReference>
<keyword evidence="1" id="KW-1133">Transmembrane helix</keyword>
<keyword evidence="1" id="KW-0812">Transmembrane</keyword>
<evidence type="ECO:0000256" key="1">
    <source>
        <dbReference type="SAM" id="Phobius"/>
    </source>
</evidence>
<dbReference type="Proteomes" id="UP000245283">
    <property type="component" value="Unassembled WGS sequence"/>
</dbReference>
<comment type="caution">
    <text evidence="2">The sequence shown here is derived from an EMBL/GenBank/DDBJ whole genome shotgun (WGS) entry which is preliminary data.</text>
</comment>
<protein>
    <recommendedName>
        <fullName evidence="4">DUF3239 domain-containing protein</fullName>
    </recommendedName>
</protein>